<dbReference type="GO" id="GO:0005829">
    <property type="term" value="C:cytosol"/>
    <property type="evidence" value="ECO:0007669"/>
    <property type="project" value="TreeGrafter"/>
</dbReference>
<proteinExistence type="inferred from homology"/>
<evidence type="ECO:0000256" key="3">
    <source>
        <dbReference type="ARBA" id="ARBA00023067"/>
    </source>
</evidence>
<evidence type="ECO:0000256" key="5">
    <source>
        <dbReference type="RuleBase" id="RU003939"/>
    </source>
</evidence>
<dbReference type="PRINTS" id="PR01727">
    <property type="entry name" value="DNABINDINGHU"/>
</dbReference>
<dbReference type="GO" id="GO:0030261">
    <property type="term" value="P:chromosome condensation"/>
    <property type="evidence" value="ECO:0007669"/>
    <property type="project" value="UniProtKB-KW"/>
</dbReference>
<gene>
    <name evidence="6" type="ORF">DEM34_19065</name>
</gene>
<dbReference type="Pfam" id="PF00216">
    <property type="entry name" value="Bac_DNA_binding"/>
    <property type="match status" value="1"/>
</dbReference>
<comment type="function">
    <text evidence="1">Histone-like DNA-binding protein which is capable of wrapping DNA to stabilize it, and thus to prevent its denaturation under extreme environmental conditions.</text>
</comment>
<dbReference type="InterPro" id="IPR000119">
    <property type="entry name" value="Hist_DNA-bd"/>
</dbReference>
<accession>A0A2U2MVP8</accession>
<dbReference type="InterPro" id="IPR010992">
    <property type="entry name" value="IHF-like_DNA-bd_dom_sf"/>
</dbReference>
<dbReference type="GO" id="GO:0030527">
    <property type="term" value="F:structural constituent of chromatin"/>
    <property type="evidence" value="ECO:0007669"/>
    <property type="project" value="InterPro"/>
</dbReference>
<dbReference type="PROSITE" id="PS00045">
    <property type="entry name" value="HISTONE_LIKE"/>
    <property type="match status" value="1"/>
</dbReference>
<dbReference type="InterPro" id="IPR020816">
    <property type="entry name" value="Histone-like_DNA-bd_CS"/>
</dbReference>
<organism evidence="6 7">
    <name type="scientific">Sediminicurvatus halobius</name>
    <dbReference type="NCBI Taxonomy" id="2182432"/>
    <lineage>
        <taxon>Bacteria</taxon>
        <taxon>Pseudomonadati</taxon>
        <taxon>Pseudomonadota</taxon>
        <taxon>Gammaproteobacteria</taxon>
        <taxon>Chromatiales</taxon>
        <taxon>Ectothiorhodospiraceae</taxon>
        <taxon>Sediminicurvatus</taxon>
    </lineage>
</organism>
<evidence type="ECO:0000313" key="6">
    <source>
        <dbReference type="EMBL" id="PWG60933.1"/>
    </source>
</evidence>
<keyword evidence="4 6" id="KW-0238">DNA-binding</keyword>
<dbReference type="OrthoDB" id="9799835at2"/>
<comment type="similarity">
    <text evidence="2 5">Belongs to the bacterial histone-like protein family.</text>
</comment>
<dbReference type="EMBL" id="QFFI01000065">
    <property type="protein sequence ID" value="PWG60933.1"/>
    <property type="molecule type" value="Genomic_DNA"/>
</dbReference>
<dbReference type="Gene3D" id="4.10.520.10">
    <property type="entry name" value="IHF-like DNA-binding proteins"/>
    <property type="match status" value="1"/>
</dbReference>
<dbReference type="AlphaFoldDB" id="A0A2U2MVP8"/>
<evidence type="ECO:0000256" key="2">
    <source>
        <dbReference type="ARBA" id="ARBA00010529"/>
    </source>
</evidence>
<dbReference type="Proteomes" id="UP000245474">
    <property type="component" value="Unassembled WGS sequence"/>
</dbReference>
<dbReference type="PANTHER" id="PTHR33175:SF3">
    <property type="entry name" value="DNA-BINDING PROTEIN HU-BETA"/>
    <property type="match status" value="1"/>
</dbReference>
<evidence type="ECO:0000256" key="4">
    <source>
        <dbReference type="ARBA" id="ARBA00023125"/>
    </source>
</evidence>
<comment type="caution">
    <text evidence="6">The sequence shown here is derived from an EMBL/GenBank/DDBJ whole genome shotgun (WGS) entry which is preliminary data.</text>
</comment>
<keyword evidence="7" id="KW-1185">Reference proteome</keyword>
<dbReference type="CDD" id="cd13831">
    <property type="entry name" value="HU"/>
    <property type="match status" value="1"/>
</dbReference>
<name>A0A2U2MVP8_9GAMM</name>
<dbReference type="SMART" id="SM00411">
    <property type="entry name" value="BHL"/>
    <property type="match status" value="1"/>
</dbReference>
<keyword evidence="3" id="KW-0226">DNA condensation</keyword>
<protein>
    <submittedName>
        <fullName evidence="6">DNA-binding protein HU</fullName>
    </submittedName>
</protein>
<reference evidence="6 7" key="1">
    <citation type="submission" date="2018-05" db="EMBL/GenBank/DDBJ databases">
        <title>Spiribacter halobius sp. nov., a moderately halophilic bacterium isolated from marine solar saltern.</title>
        <authorList>
            <person name="Zheng W.-S."/>
            <person name="Lu D.-C."/>
            <person name="Du Z.-J."/>
        </authorList>
    </citation>
    <scope>NUCLEOTIDE SEQUENCE [LARGE SCALE GENOMIC DNA]</scope>
    <source>
        <strain evidence="6 7">E85</strain>
    </source>
</reference>
<dbReference type="SUPFAM" id="SSF47729">
    <property type="entry name" value="IHF-like DNA-binding proteins"/>
    <property type="match status" value="1"/>
</dbReference>
<dbReference type="PANTHER" id="PTHR33175">
    <property type="entry name" value="DNA-BINDING PROTEIN HU"/>
    <property type="match status" value="1"/>
</dbReference>
<dbReference type="GO" id="GO:0003677">
    <property type="term" value="F:DNA binding"/>
    <property type="evidence" value="ECO:0007669"/>
    <property type="project" value="UniProtKB-KW"/>
</dbReference>
<sequence length="92" mass="9780">MNKSQLVDEIYAKVDGITKKQAGEMLDTLLDTVIASVADGRDVALSGFGKFTRVERAARTARNPQTGAMISLPAAKAPGFRAGKAFKVAVNR</sequence>
<evidence type="ECO:0000313" key="7">
    <source>
        <dbReference type="Proteomes" id="UP000245474"/>
    </source>
</evidence>
<evidence type="ECO:0000256" key="1">
    <source>
        <dbReference type="ARBA" id="ARBA00003819"/>
    </source>
</evidence>